<reference evidence="1" key="1">
    <citation type="submission" date="2021-09" db="EMBL/GenBank/DDBJ databases">
        <authorList>
            <person name="Martin H S."/>
        </authorList>
    </citation>
    <scope>NUCLEOTIDE SEQUENCE</scope>
</reference>
<protein>
    <submittedName>
        <fullName evidence="1">(African queen) hypothetical protein</fullName>
    </submittedName>
</protein>
<evidence type="ECO:0000313" key="2">
    <source>
        <dbReference type="Proteomes" id="UP000789524"/>
    </source>
</evidence>
<sequence>MTNELHSLQIDEGSDENVMLEEINEFNNNNNSSLLFERMENNRAEKRGRVIDDEEVWTEVGRKGKVIALGTSPNGITRIPEEQVEVSMTCKSEKLPKQIALARILKHENILDIIRIKYINSYKVMLKFSNNDSAEKLIQCQYFIDKEYRCQKAYEVGVSYGVIRNIDLDMNESDILQCLESAIPILGVKRLKRRNFENGGFEDSECVRLCFKGSSLPPYIYTYGTRIKVDAFVFPVTQCSKCWRFGHNYKECSQNKIVCPKCGQNHNNCESTNFKCVNCKGRHMALSKICPIYKKERKIRELMAEFNCTYKRALTMYVQPSPQHEGNQDDSFLDYTLHRTTQPENNLTYAEVLKTTTEINVEKTYRYAR</sequence>
<dbReference type="Proteomes" id="UP000789524">
    <property type="component" value="Unassembled WGS sequence"/>
</dbReference>
<comment type="caution">
    <text evidence="1">The sequence shown here is derived from an EMBL/GenBank/DDBJ whole genome shotgun (WGS) entry which is preliminary data.</text>
</comment>
<name>A0A8J2QQ12_9NEOP</name>
<evidence type="ECO:0000313" key="1">
    <source>
        <dbReference type="EMBL" id="CAG9567898.1"/>
    </source>
</evidence>
<dbReference type="AlphaFoldDB" id="A0A8J2QQ12"/>
<accession>A0A8J2QQ12</accession>
<keyword evidence="2" id="KW-1185">Reference proteome</keyword>
<dbReference type="OrthoDB" id="3039988at2759"/>
<organism evidence="1 2">
    <name type="scientific">Danaus chrysippus</name>
    <name type="common">African queen</name>
    <dbReference type="NCBI Taxonomy" id="151541"/>
    <lineage>
        <taxon>Eukaryota</taxon>
        <taxon>Metazoa</taxon>
        <taxon>Ecdysozoa</taxon>
        <taxon>Arthropoda</taxon>
        <taxon>Hexapoda</taxon>
        <taxon>Insecta</taxon>
        <taxon>Pterygota</taxon>
        <taxon>Neoptera</taxon>
        <taxon>Endopterygota</taxon>
        <taxon>Lepidoptera</taxon>
        <taxon>Glossata</taxon>
        <taxon>Ditrysia</taxon>
        <taxon>Papilionoidea</taxon>
        <taxon>Nymphalidae</taxon>
        <taxon>Danainae</taxon>
        <taxon>Danaini</taxon>
        <taxon>Danaina</taxon>
        <taxon>Danaus</taxon>
        <taxon>Anosia</taxon>
    </lineage>
</organism>
<gene>
    <name evidence="1" type="ORF">DCHRY22_LOCUS7979</name>
</gene>
<dbReference type="EMBL" id="CAKASE010000059">
    <property type="protein sequence ID" value="CAG9567898.1"/>
    <property type="molecule type" value="Genomic_DNA"/>
</dbReference>
<proteinExistence type="predicted"/>